<dbReference type="Proteomes" id="UP000192840">
    <property type="component" value="Unassembled WGS sequence"/>
</dbReference>
<dbReference type="RefSeq" id="WP_030477399.1">
    <property type="nucleotide sequence ID" value="NZ_FWYC01000007.1"/>
</dbReference>
<dbReference type="eggNOG" id="COG1309">
    <property type="taxonomic scope" value="Bacteria"/>
</dbReference>
<dbReference type="Pfam" id="PF00440">
    <property type="entry name" value="TetR_N"/>
    <property type="match status" value="1"/>
</dbReference>
<keyword evidence="1" id="KW-0678">Repressor</keyword>
<dbReference type="OrthoDB" id="9779746at2"/>
<dbReference type="PROSITE" id="PS50977">
    <property type="entry name" value="HTH_TETR_2"/>
    <property type="match status" value="1"/>
</dbReference>
<feature type="DNA-binding region" description="H-T-H motif" evidence="5">
    <location>
        <begin position="28"/>
        <end position="47"/>
    </location>
</feature>
<evidence type="ECO:0000313" key="8">
    <source>
        <dbReference type="Proteomes" id="UP000192840"/>
    </source>
</evidence>
<keyword evidence="4" id="KW-0804">Transcription</keyword>
<organism evidence="7 8">
    <name type="scientific">Lentzea albidocapillata</name>
    <dbReference type="NCBI Taxonomy" id="40571"/>
    <lineage>
        <taxon>Bacteria</taxon>
        <taxon>Bacillati</taxon>
        <taxon>Actinomycetota</taxon>
        <taxon>Actinomycetes</taxon>
        <taxon>Pseudonocardiales</taxon>
        <taxon>Pseudonocardiaceae</taxon>
        <taxon>Lentzea</taxon>
    </lineage>
</organism>
<feature type="domain" description="HTH tetR-type" evidence="6">
    <location>
        <begin position="5"/>
        <end position="65"/>
    </location>
</feature>
<dbReference type="InterPro" id="IPR041490">
    <property type="entry name" value="KstR2_TetR_C"/>
</dbReference>
<sequence>MAATPDRRAIILEQAADLFAAKGIVATTVREIADSVGILSGSLYHHFKSKDEMVIAIVTSYVDDLKIRYEEIMAAGVDPRTQLAELIRGSLAVIEAHPHATEIYQNSGAYLASLEGYDHIKGTASAIQKTWIEVLEAGAESGDFRSDIPPRVLYRLLRDALWLSVRWFKPTDEYSMKRFADDFVSTFLIGLVPR</sequence>
<accession>A0A1W2DET1</accession>
<evidence type="ECO:0000256" key="4">
    <source>
        <dbReference type="ARBA" id="ARBA00023163"/>
    </source>
</evidence>
<dbReference type="SUPFAM" id="SSF46689">
    <property type="entry name" value="Homeodomain-like"/>
    <property type="match status" value="1"/>
</dbReference>
<evidence type="ECO:0000259" key="6">
    <source>
        <dbReference type="PROSITE" id="PS50977"/>
    </source>
</evidence>
<dbReference type="GO" id="GO:0003700">
    <property type="term" value="F:DNA-binding transcription factor activity"/>
    <property type="evidence" value="ECO:0007669"/>
    <property type="project" value="TreeGrafter"/>
</dbReference>
<dbReference type="Gene3D" id="1.10.357.10">
    <property type="entry name" value="Tetracycline Repressor, domain 2"/>
    <property type="match status" value="1"/>
</dbReference>
<evidence type="ECO:0000256" key="3">
    <source>
        <dbReference type="ARBA" id="ARBA00023125"/>
    </source>
</evidence>
<dbReference type="Gene3D" id="1.10.10.60">
    <property type="entry name" value="Homeodomain-like"/>
    <property type="match status" value="1"/>
</dbReference>
<dbReference type="SUPFAM" id="SSF48498">
    <property type="entry name" value="Tetracyclin repressor-like, C-terminal domain"/>
    <property type="match status" value="1"/>
</dbReference>
<dbReference type="Pfam" id="PF17932">
    <property type="entry name" value="TetR_C_24"/>
    <property type="match status" value="1"/>
</dbReference>
<reference evidence="8" key="1">
    <citation type="submission" date="2017-04" db="EMBL/GenBank/DDBJ databases">
        <authorList>
            <person name="Varghese N."/>
            <person name="Submissions S."/>
        </authorList>
    </citation>
    <scope>NUCLEOTIDE SEQUENCE [LARGE SCALE GENOMIC DNA]</scope>
    <source>
        <strain evidence="8">DSM 44073</strain>
    </source>
</reference>
<evidence type="ECO:0000256" key="1">
    <source>
        <dbReference type="ARBA" id="ARBA00022491"/>
    </source>
</evidence>
<evidence type="ECO:0000313" key="7">
    <source>
        <dbReference type="EMBL" id="SMC95967.1"/>
    </source>
</evidence>
<evidence type="ECO:0000256" key="2">
    <source>
        <dbReference type="ARBA" id="ARBA00023015"/>
    </source>
</evidence>
<dbReference type="AlphaFoldDB" id="A0A1W2DET1"/>
<dbReference type="InterPro" id="IPR009057">
    <property type="entry name" value="Homeodomain-like_sf"/>
</dbReference>
<dbReference type="PANTHER" id="PTHR30055:SF175">
    <property type="entry name" value="HTH-TYPE TRANSCRIPTIONAL REPRESSOR KSTR2"/>
    <property type="match status" value="1"/>
</dbReference>
<dbReference type="PANTHER" id="PTHR30055">
    <property type="entry name" value="HTH-TYPE TRANSCRIPTIONAL REGULATOR RUTR"/>
    <property type="match status" value="1"/>
</dbReference>
<dbReference type="InterPro" id="IPR001647">
    <property type="entry name" value="HTH_TetR"/>
</dbReference>
<dbReference type="STRING" id="40571.SAMN05660733_02948"/>
<keyword evidence="3 5" id="KW-0238">DNA-binding</keyword>
<name>A0A1W2DET1_9PSEU</name>
<gene>
    <name evidence="7" type="ORF">SAMN05660733_02948</name>
</gene>
<dbReference type="EMBL" id="FWYC01000007">
    <property type="protein sequence ID" value="SMC95967.1"/>
    <property type="molecule type" value="Genomic_DNA"/>
</dbReference>
<dbReference type="PRINTS" id="PR00455">
    <property type="entry name" value="HTHTETR"/>
</dbReference>
<proteinExistence type="predicted"/>
<evidence type="ECO:0000256" key="5">
    <source>
        <dbReference type="PROSITE-ProRule" id="PRU00335"/>
    </source>
</evidence>
<dbReference type="InterPro" id="IPR050109">
    <property type="entry name" value="HTH-type_TetR-like_transc_reg"/>
</dbReference>
<protein>
    <submittedName>
        <fullName evidence="7">Transcriptional regulator, TetR family</fullName>
    </submittedName>
</protein>
<keyword evidence="2" id="KW-0805">Transcription regulation</keyword>
<dbReference type="InterPro" id="IPR036271">
    <property type="entry name" value="Tet_transcr_reg_TetR-rel_C_sf"/>
</dbReference>
<keyword evidence="8" id="KW-1185">Reference proteome</keyword>
<dbReference type="GO" id="GO:0000976">
    <property type="term" value="F:transcription cis-regulatory region binding"/>
    <property type="evidence" value="ECO:0007669"/>
    <property type="project" value="TreeGrafter"/>
</dbReference>